<organism evidence="1 2">
    <name type="scientific">Anaerostipes hadrus</name>
    <dbReference type="NCBI Taxonomy" id="649756"/>
    <lineage>
        <taxon>Bacteria</taxon>
        <taxon>Bacillati</taxon>
        <taxon>Bacillota</taxon>
        <taxon>Clostridia</taxon>
        <taxon>Lachnospirales</taxon>
        <taxon>Lachnospiraceae</taxon>
        <taxon>Anaerostipes</taxon>
    </lineage>
</organism>
<dbReference type="RefSeq" id="WP_008390949.1">
    <property type="nucleotide sequence ID" value="NC_021016.1"/>
</dbReference>
<evidence type="ECO:0000313" key="2">
    <source>
        <dbReference type="Proteomes" id="UP000008960"/>
    </source>
</evidence>
<sequence>MNVIKFPQGSVPVSVAAKVFGKDPSWVRAGIISGWLPIGKATRNGQLITSIDDMDSKQGRINFYISPKRLWEETGYLWDGTR</sequence>
<name>D4N0K6_ANAHA</name>
<evidence type="ECO:0000313" key="1">
    <source>
        <dbReference type="EMBL" id="CBL38401.1"/>
    </source>
</evidence>
<dbReference type="AlphaFoldDB" id="D4N0K6"/>
<accession>D4N0K6</accession>
<dbReference type="KEGG" id="bprl:CL2_14550"/>
<dbReference type="Proteomes" id="UP000008960">
    <property type="component" value="Chromosome"/>
</dbReference>
<dbReference type="EMBL" id="FP929061">
    <property type="protein sequence ID" value="CBL38401.1"/>
    <property type="molecule type" value="Genomic_DNA"/>
</dbReference>
<gene>
    <name evidence="1" type="ORF">CL2_14550</name>
</gene>
<proteinExistence type="predicted"/>
<protein>
    <submittedName>
        <fullName evidence="1">Uncharacterized protein</fullName>
    </submittedName>
</protein>
<reference evidence="1 2" key="1">
    <citation type="submission" date="2010-03" db="EMBL/GenBank/DDBJ databases">
        <title>The genome sequence of Clostridiales sp. SSC/2.</title>
        <authorList>
            <consortium name="metaHIT consortium -- http://www.metahit.eu/"/>
            <person name="Pajon A."/>
            <person name="Turner K."/>
            <person name="Parkhill J."/>
            <person name="Duncan S."/>
            <person name="Flint H."/>
        </authorList>
    </citation>
    <scope>NUCLEOTIDE SEQUENCE [LARGE SCALE GENOMIC DNA]</scope>
    <source>
        <strain evidence="1 2">SSC/2</strain>
    </source>
</reference>
<reference evidence="1 2" key="2">
    <citation type="submission" date="2010-03" db="EMBL/GenBank/DDBJ databases">
        <authorList>
            <person name="Pajon A."/>
        </authorList>
    </citation>
    <scope>NUCLEOTIDE SEQUENCE [LARGE SCALE GENOMIC DNA]</scope>
    <source>
        <strain evidence="1 2">SSC/2</strain>
    </source>
</reference>